<proteinExistence type="predicted"/>
<sequence>MTAKEDNPQLAVEQFLNLHASLSGAWTVADALSKTIMADSSSPEHEENQSEEALKTTMEKRKPATMWVQAALSTDLSPFSVFSKESQASQALMAAPTRSQKILSGNQPVVIIGELTKIG</sequence>
<dbReference type="EMBL" id="CM042885">
    <property type="protein sequence ID" value="KAI4364300.1"/>
    <property type="molecule type" value="Genomic_DNA"/>
</dbReference>
<organism evidence="1 2">
    <name type="scientific">Melastoma candidum</name>
    <dbReference type="NCBI Taxonomy" id="119954"/>
    <lineage>
        <taxon>Eukaryota</taxon>
        <taxon>Viridiplantae</taxon>
        <taxon>Streptophyta</taxon>
        <taxon>Embryophyta</taxon>
        <taxon>Tracheophyta</taxon>
        <taxon>Spermatophyta</taxon>
        <taxon>Magnoliopsida</taxon>
        <taxon>eudicotyledons</taxon>
        <taxon>Gunneridae</taxon>
        <taxon>Pentapetalae</taxon>
        <taxon>rosids</taxon>
        <taxon>malvids</taxon>
        <taxon>Myrtales</taxon>
        <taxon>Melastomataceae</taxon>
        <taxon>Melastomatoideae</taxon>
        <taxon>Melastomateae</taxon>
        <taxon>Melastoma</taxon>
    </lineage>
</organism>
<reference evidence="2" key="1">
    <citation type="journal article" date="2023" name="Front. Plant Sci.">
        <title>Chromosomal-level genome assembly of Melastoma candidum provides insights into trichome evolution.</title>
        <authorList>
            <person name="Zhong Y."/>
            <person name="Wu W."/>
            <person name="Sun C."/>
            <person name="Zou P."/>
            <person name="Liu Y."/>
            <person name="Dai S."/>
            <person name="Zhou R."/>
        </authorList>
    </citation>
    <scope>NUCLEOTIDE SEQUENCE [LARGE SCALE GENOMIC DNA]</scope>
</reference>
<dbReference type="Proteomes" id="UP001057402">
    <property type="component" value="Chromosome 6"/>
</dbReference>
<accession>A0ACB9QD05</accession>
<evidence type="ECO:0000313" key="1">
    <source>
        <dbReference type="EMBL" id="KAI4364300.1"/>
    </source>
</evidence>
<protein>
    <submittedName>
        <fullName evidence="1">Uncharacterized protein</fullName>
    </submittedName>
</protein>
<name>A0ACB9QD05_9MYRT</name>
<gene>
    <name evidence="1" type="ORF">MLD38_020411</name>
</gene>
<keyword evidence="2" id="KW-1185">Reference proteome</keyword>
<comment type="caution">
    <text evidence="1">The sequence shown here is derived from an EMBL/GenBank/DDBJ whole genome shotgun (WGS) entry which is preliminary data.</text>
</comment>
<evidence type="ECO:0000313" key="2">
    <source>
        <dbReference type="Proteomes" id="UP001057402"/>
    </source>
</evidence>